<name>A0A7C3I3V8_MEIRU</name>
<gene>
    <name evidence="1" type="ORF">ENS82_07995</name>
</gene>
<evidence type="ECO:0000313" key="1">
    <source>
        <dbReference type="EMBL" id="HFG20644.1"/>
    </source>
</evidence>
<dbReference type="AlphaFoldDB" id="A0A7C3I3V8"/>
<dbReference type="Gene3D" id="2.40.50.90">
    <property type="match status" value="1"/>
</dbReference>
<dbReference type="SUPFAM" id="SSF50199">
    <property type="entry name" value="Staphylococcal nuclease"/>
    <property type="match status" value="1"/>
</dbReference>
<sequence>MLLLLLSSALALEVPITIHSVVDGRTLEVLHPGGAITRVRLAGLDVARREVLVQLAPKGKHGFVVVGGTLPPSNPIMAFVFLCPGFQSCVHTSYNLNAEVLRYGGAKFLPNFEDADLRKKLREAQTEAQKTLRGIWAK</sequence>
<protein>
    <recommendedName>
        <fullName evidence="2">TNase-like domain-containing protein</fullName>
    </recommendedName>
</protein>
<proteinExistence type="predicted"/>
<accession>A0A7C3I3V8</accession>
<organism evidence="1">
    <name type="scientific">Meiothermus ruber</name>
    <dbReference type="NCBI Taxonomy" id="277"/>
    <lineage>
        <taxon>Bacteria</taxon>
        <taxon>Thermotogati</taxon>
        <taxon>Deinococcota</taxon>
        <taxon>Deinococci</taxon>
        <taxon>Thermales</taxon>
        <taxon>Thermaceae</taxon>
        <taxon>Meiothermus</taxon>
    </lineage>
</organism>
<reference evidence="1" key="1">
    <citation type="journal article" date="2020" name="mSystems">
        <title>Genome- and Community-Level Interaction Insights into Carbon Utilization and Element Cycling Functions of Hydrothermarchaeota in Hydrothermal Sediment.</title>
        <authorList>
            <person name="Zhou Z."/>
            <person name="Liu Y."/>
            <person name="Xu W."/>
            <person name="Pan J."/>
            <person name="Luo Z.H."/>
            <person name="Li M."/>
        </authorList>
    </citation>
    <scope>NUCLEOTIDE SEQUENCE [LARGE SCALE GENOMIC DNA]</scope>
    <source>
        <strain evidence="1">SpSt-524</strain>
    </source>
</reference>
<evidence type="ECO:0008006" key="2">
    <source>
        <dbReference type="Google" id="ProtNLM"/>
    </source>
</evidence>
<comment type="caution">
    <text evidence="1">The sequence shown here is derived from an EMBL/GenBank/DDBJ whole genome shotgun (WGS) entry which is preliminary data.</text>
</comment>
<dbReference type="InterPro" id="IPR035437">
    <property type="entry name" value="SNase_OB-fold_sf"/>
</dbReference>
<dbReference type="EMBL" id="DSWI01000016">
    <property type="protein sequence ID" value="HFG20644.1"/>
    <property type="molecule type" value="Genomic_DNA"/>
</dbReference>